<protein>
    <recommendedName>
        <fullName evidence="1">DUF7683 domain-containing protein</fullName>
    </recommendedName>
</protein>
<dbReference type="Pfam" id="PF24731">
    <property type="entry name" value="DUF7683"/>
    <property type="match status" value="1"/>
</dbReference>
<organism evidence="2 3">
    <name type="scientific">Planococcus shixiaomingii</name>
    <dbReference type="NCBI Taxonomy" id="3058393"/>
    <lineage>
        <taxon>Bacteria</taxon>
        <taxon>Bacillati</taxon>
        <taxon>Bacillota</taxon>
        <taxon>Bacilli</taxon>
        <taxon>Bacillales</taxon>
        <taxon>Caryophanaceae</taxon>
        <taxon>Planococcus</taxon>
    </lineage>
</organism>
<dbReference type="InterPro" id="IPR056100">
    <property type="entry name" value="DUF7683"/>
</dbReference>
<dbReference type="EMBL" id="JAUJWV010000001">
    <property type="protein sequence ID" value="MDN7240849.1"/>
    <property type="molecule type" value="Genomic_DNA"/>
</dbReference>
<evidence type="ECO:0000313" key="2">
    <source>
        <dbReference type="EMBL" id="MDN7240849.1"/>
    </source>
</evidence>
<sequence length="256" mass="29854">MGNPKYQWRVTKYNPALRDENGYFTLKDEWISASAIGETFNGVEFTLEEYLRVESAYIESVAKFLADSNLTFLRILKFSPGEITAEEKASDLYERTFDSLSLSEDALVGLDEIKLICKMVLRNFIYCQFYFDNHFFVHFGWDYYMYIGSDHPSLTAIRFAEKNGLFVENFTSPYFIAPENVVREIEWGKINEETLEDSEALPEIPLTDYRTLFMLSASHPIIGSFPVTEDHQSFFQPLLNHQMDFAKYTYQLFCSD</sequence>
<dbReference type="Proteomes" id="UP001172055">
    <property type="component" value="Unassembled WGS sequence"/>
</dbReference>
<proteinExistence type="predicted"/>
<comment type="caution">
    <text evidence="2">The sequence shown here is derived from an EMBL/GenBank/DDBJ whole genome shotgun (WGS) entry which is preliminary data.</text>
</comment>
<keyword evidence="3" id="KW-1185">Reference proteome</keyword>
<feature type="domain" description="DUF7683" evidence="1">
    <location>
        <begin position="183"/>
        <end position="252"/>
    </location>
</feature>
<gene>
    <name evidence="2" type="ORF">QWY14_03560</name>
</gene>
<reference evidence="2 3" key="1">
    <citation type="submission" date="2023-06" db="EMBL/GenBank/DDBJ databases">
        <title>Novel species in genus Planococcus.</title>
        <authorList>
            <person name="Ning S."/>
        </authorList>
    </citation>
    <scope>NUCLEOTIDE SEQUENCE [LARGE SCALE GENOMIC DNA]</scope>
    <source>
        <strain evidence="2 3">N028</strain>
    </source>
</reference>
<evidence type="ECO:0000259" key="1">
    <source>
        <dbReference type="Pfam" id="PF24731"/>
    </source>
</evidence>
<evidence type="ECO:0000313" key="3">
    <source>
        <dbReference type="Proteomes" id="UP001172055"/>
    </source>
</evidence>
<dbReference type="RefSeq" id="WP_301722753.1">
    <property type="nucleotide sequence ID" value="NZ_JAUJWV010000001.1"/>
</dbReference>
<accession>A0ABT8MYY8</accession>
<name>A0ABT8MYY8_9BACL</name>